<dbReference type="EMBL" id="AKKV01000042">
    <property type="protein sequence ID" value="EIT83948.1"/>
    <property type="molecule type" value="Genomic_DNA"/>
</dbReference>
<accession>I8UAZ1</accession>
<dbReference type="AlphaFoldDB" id="I8UAZ1"/>
<dbReference type="Pfam" id="PF06935">
    <property type="entry name" value="DUF1284"/>
    <property type="match status" value="1"/>
</dbReference>
<keyword evidence="2" id="KW-1185">Reference proteome</keyword>
<gene>
    <name evidence="1" type="ORF">A374_17974</name>
</gene>
<sequence>MILLRGHHLFCLLGFRGMGYSKEYVDNMKQLHKTLRENPDSAVKIILGPDELCAHYPNSGEYHCQAEEIYERDAAILQKLQLNVGQQTTWREIETAIKNYSKPDDIATICETCSWRTYGVCEEGIREMHEGKGLRVVK</sequence>
<dbReference type="InterPro" id="IPR009702">
    <property type="entry name" value="DUF1284"/>
</dbReference>
<reference evidence="1 2" key="1">
    <citation type="journal article" date="2012" name="J. Bacteriol.">
        <title>Genome of Bacillus macauensis ZFHKF-1, a Long-Chain-Forming Bacterium.</title>
        <authorList>
            <person name="Cai L."/>
            <person name="Zhang T."/>
        </authorList>
    </citation>
    <scope>NUCLEOTIDE SEQUENCE [LARGE SCALE GENOMIC DNA]</scope>
    <source>
        <strain evidence="1 2">ZFHKF-1</strain>
    </source>
</reference>
<proteinExistence type="predicted"/>
<dbReference type="OrthoDB" id="121064at2"/>
<dbReference type="RefSeq" id="WP_007203664.1">
    <property type="nucleotide sequence ID" value="NZ_AKKV01000042.1"/>
</dbReference>
<dbReference type="eggNOG" id="COG3543">
    <property type="taxonomic scope" value="Bacteria"/>
</dbReference>
<organism evidence="1 2">
    <name type="scientific">Fictibacillus macauensis ZFHKF-1</name>
    <dbReference type="NCBI Taxonomy" id="1196324"/>
    <lineage>
        <taxon>Bacteria</taxon>
        <taxon>Bacillati</taxon>
        <taxon>Bacillota</taxon>
        <taxon>Bacilli</taxon>
        <taxon>Bacillales</taxon>
        <taxon>Fictibacillaceae</taxon>
        <taxon>Fictibacillus</taxon>
    </lineage>
</organism>
<comment type="caution">
    <text evidence="1">The sequence shown here is derived from an EMBL/GenBank/DDBJ whole genome shotgun (WGS) entry which is preliminary data.</text>
</comment>
<evidence type="ECO:0000313" key="1">
    <source>
        <dbReference type="EMBL" id="EIT83948.1"/>
    </source>
</evidence>
<protein>
    <recommendedName>
        <fullName evidence="3">DUF1284 domain-containing protein</fullName>
    </recommendedName>
</protein>
<name>I8UAZ1_9BACL</name>
<dbReference type="PATRIC" id="fig|1196324.3.peg.3668"/>
<evidence type="ECO:0000313" key="2">
    <source>
        <dbReference type="Proteomes" id="UP000004080"/>
    </source>
</evidence>
<dbReference type="STRING" id="1196324.A374_17974"/>
<dbReference type="Proteomes" id="UP000004080">
    <property type="component" value="Unassembled WGS sequence"/>
</dbReference>
<evidence type="ECO:0008006" key="3">
    <source>
        <dbReference type="Google" id="ProtNLM"/>
    </source>
</evidence>